<sequence>MSGEKKAKGWRFYGLVGFGAIVLLSAGVWALQNKTLLFSLDDTLVNNALQTLNKTRPAMVDVIPTDGIVPLYINPQGVAKLLRNETLTSLPKNLEPVFYNAAQTLLMPKLDVLSQQPRYVMKLAQMEPGAAWQWLTITWQPL</sequence>
<dbReference type="Proteomes" id="UP000251082">
    <property type="component" value="Unassembled WGS sequence"/>
</dbReference>
<dbReference type="AlphaFoldDB" id="A0A2X2I8J6"/>
<accession>A0A2X2I8J6</accession>
<evidence type="ECO:0000313" key="2">
    <source>
        <dbReference type="EMBL" id="SPZ77714.1"/>
    </source>
</evidence>
<keyword evidence="1" id="KW-0812">Transmembrane</keyword>
<protein>
    <submittedName>
        <fullName evidence="2">PufY' protein</fullName>
    </submittedName>
</protein>
<dbReference type="InterPro" id="IPR018671">
    <property type="entry name" value="DUF2138"/>
</dbReference>
<keyword evidence="1" id="KW-1133">Transmembrane helix</keyword>
<name>A0A2X2I8J6_SHIDY</name>
<evidence type="ECO:0000313" key="3">
    <source>
        <dbReference type="Proteomes" id="UP000251082"/>
    </source>
</evidence>
<dbReference type="EMBL" id="UAUQ01000007">
    <property type="protein sequence ID" value="SPZ77714.1"/>
    <property type="molecule type" value="Genomic_DNA"/>
</dbReference>
<reference evidence="2 3" key="1">
    <citation type="submission" date="2018-06" db="EMBL/GenBank/DDBJ databases">
        <authorList>
            <consortium name="Pathogen Informatics"/>
            <person name="Doyle S."/>
        </authorList>
    </citation>
    <scope>NUCLEOTIDE SEQUENCE [LARGE SCALE GENOMIC DNA]</scope>
    <source>
        <strain evidence="2 3">NCTC4837</strain>
    </source>
</reference>
<proteinExistence type="predicted"/>
<dbReference type="Pfam" id="PF09909">
    <property type="entry name" value="DUF2138"/>
    <property type="match status" value="1"/>
</dbReference>
<keyword evidence="1" id="KW-0472">Membrane</keyword>
<feature type="transmembrane region" description="Helical" evidence="1">
    <location>
        <begin position="12"/>
        <end position="31"/>
    </location>
</feature>
<organism evidence="2 3">
    <name type="scientific">Shigella dysenteriae</name>
    <dbReference type="NCBI Taxonomy" id="622"/>
    <lineage>
        <taxon>Bacteria</taxon>
        <taxon>Pseudomonadati</taxon>
        <taxon>Pseudomonadota</taxon>
        <taxon>Gammaproteobacteria</taxon>
        <taxon>Enterobacterales</taxon>
        <taxon>Enterobacteriaceae</taxon>
        <taxon>Shigella</taxon>
    </lineage>
</organism>
<gene>
    <name evidence="2" type="ORF">NCTC4837_02442</name>
</gene>
<evidence type="ECO:0000256" key="1">
    <source>
        <dbReference type="SAM" id="Phobius"/>
    </source>
</evidence>